<evidence type="ECO:0000313" key="2">
    <source>
        <dbReference type="Proteomes" id="UP001187192"/>
    </source>
</evidence>
<reference evidence="1" key="1">
    <citation type="submission" date="2023-07" db="EMBL/GenBank/DDBJ databases">
        <title>draft genome sequence of fig (Ficus carica).</title>
        <authorList>
            <person name="Takahashi T."/>
            <person name="Nishimura K."/>
        </authorList>
    </citation>
    <scope>NUCLEOTIDE SEQUENCE</scope>
</reference>
<gene>
    <name evidence="1" type="ORF">TIFTF001_021907</name>
</gene>
<keyword evidence="2" id="KW-1185">Reference proteome</keyword>
<dbReference type="Proteomes" id="UP001187192">
    <property type="component" value="Unassembled WGS sequence"/>
</dbReference>
<comment type="caution">
    <text evidence="1">The sequence shown here is derived from an EMBL/GenBank/DDBJ whole genome shotgun (WGS) entry which is preliminary data.</text>
</comment>
<accession>A0AA88DJW3</accession>
<name>A0AA88DJW3_FICCA</name>
<sequence length="92" mass="10482">MCGKKKEKARSTSRICAPTIAQNKVVGDSRYLDSIQIITSYFDIGFAQMNRDWKDYEKLYKVAFGALQLCLRSSCGGSPPHVEIRWKRCVMS</sequence>
<proteinExistence type="predicted"/>
<dbReference type="AlphaFoldDB" id="A0AA88DJW3"/>
<organism evidence="1 2">
    <name type="scientific">Ficus carica</name>
    <name type="common">Common fig</name>
    <dbReference type="NCBI Taxonomy" id="3494"/>
    <lineage>
        <taxon>Eukaryota</taxon>
        <taxon>Viridiplantae</taxon>
        <taxon>Streptophyta</taxon>
        <taxon>Embryophyta</taxon>
        <taxon>Tracheophyta</taxon>
        <taxon>Spermatophyta</taxon>
        <taxon>Magnoliopsida</taxon>
        <taxon>eudicotyledons</taxon>
        <taxon>Gunneridae</taxon>
        <taxon>Pentapetalae</taxon>
        <taxon>rosids</taxon>
        <taxon>fabids</taxon>
        <taxon>Rosales</taxon>
        <taxon>Moraceae</taxon>
        <taxon>Ficeae</taxon>
        <taxon>Ficus</taxon>
    </lineage>
</organism>
<protein>
    <submittedName>
        <fullName evidence="1">Uncharacterized protein</fullName>
    </submittedName>
</protein>
<evidence type="ECO:0000313" key="1">
    <source>
        <dbReference type="EMBL" id="GMN52764.1"/>
    </source>
</evidence>
<dbReference type="EMBL" id="BTGU01000043">
    <property type="protein sequence ID" value="GMN52764.1"/>
    <property type="molecule type" value="Genomic_DNA"/>
</dbReference>